<dbReference type="Gene3D" id="3.40.50.300">
    <property type="entry name" value="P-loop containing nucleotide triphosphate hydrolases"/>
    <property type="match status" value="1"/>
</dbReference>
<reference evidence="5 6" key="1">
    <citation type="submission" date="2016-06" db="EMBL/GenBank/DDBJ databases">
        <title>Respiratory ammonification of nitrate coupled to the oxidation of elemental sulfur in deep-sea autotrophic thermophilic bacteria.</title>
        <authorList>
            <person name="Slobodkina G.B."/>
            <person name="Mardanov A.V."/>
            <person name="Ravin N.V."/>
            <person name="Frolova A.A."/>
            <person name="Viryasiv M.B."/>
            <person name="Chernyh N.A."/>
            <person name="Bonch-Osmolovskaya E.A."/>
            <person name="Slobodkin A.I."/>
        </authorList>
    </citation>
    <scope>NUCLEOTIDE SEQUENCE [LARGE SCALE GENOMIC DNA]</scope>
    <source>
        <strain evidence="5 6">S69</strain>
    </source>
</reference>
<evidence type="ECO:0000256" key="2">
    <source>
        <dbReference type="ARBA" id="ARBA00023004"/>
    </source>
</evidence>
<dbReference type="Proteomes" id="UP000093080">
    <property type="component" value="Unassembled WGS sequence"/>
</dbReference>
<dbReference type="PANTHER" id="PTHR43534:SF1">
    <property type="entry name" value="4FE-4S CLUSTER CONTAINING PARA FAMILY ATPASE PROTEIN"/>
    <property type="match status" value="1"/>
</dbReference>
<evidence type="ECO:0000256" key="1">
    <source>
        <dbReference type="ARBA" id="ARBA00022723"/>
    </source>
</evidence>
<feature type="domain" description="4Fe-4S ferredoxin-type" evidence="4">
    <location>
        <begin position="66"/>
        <end position="90"/>
    </location>
</feature>
<dbReference type="Pfam" id="PF01656">
    <property type="entry name" value="CbiA"/>
    <property type="match status" value="1"/>
</dbReference>
<dbReference type="InterPro" id="IPR017900">
    <property type="entry name" value="4Fe4S_Fe_S_CS"/>
</dbReference>
<protein>
    <submittedName>
        <fullName evidence="5">MinD superfamily P-loop ATPase containing an inserted ferredoxin domain</fullName>
    </submittedName>
</protein>
<dbReference type="CDD" id="cd03110">
    <property type="entry name" value="SIMIBI_bact_arch"/>
    <property type="match status" value="1"/>
</dbReference>
<dbReference type="Gene3D" id="3.30.70.20">
    <property type="match status" value="1"/>
</dbReference>
<keyword evidence="3" id="KW-0411">Iron-sulfur</keyword>
<dbReference type="InterPro" id="IPR027417">
    <property type="entry name" value="P-loop_NTPase"/>
</dbReference>
<dbReference type="PANTHER" id="PTHR43534">
    <property type="entry name" value="MIND SUPERFAMILY P-LOOP ATPASE CONTAINING AN INSERTED FERREDOXIN DOMAIN"/>
    <property type="match status" value="1"/>
</dbReference>
<dbReference type="SUPFAM" id="SSF52540">
    <property type="entry name" value="P-loop containing nucleoside triphosphate hydrolases"/>
    <property type="match status" value="1"/>
</dbReference>
<gene>
    <name evidence="5" type="ORF">DBT_1312</name>
</gene>
<comment type="caution">
    <text evidence="5">The sequence shown here is derived from an EMBL/GenBank/DDBJ whole genome shotgun (WGS) entry which is preliminary data.</text>
</comment>
<dbReference type="SUPFAM" id="SSF54862">
    <property type="entry name" value="4Fe-4S ferredoxins"/>
    <property type="match status" value="1"/>
</dbReference>
<dbReference type="STRING" id="1156395.DBT_1312"/>
<dbReference type="OrthoDB" id="9778602at2"/>
<organism evidence="5 6">
    <name type="scientific">Dissulfuribacter thermophilus</name>
    <dbReference type="NCBI Taxonomy" id="1156395"/>
    <lineage>
        <taxon>Bacteria</taxon>
        <taxon>Pseudomonadati</taxon>
        <taxon>Thermodesulfobacteriota</taxon>
        <taxon>Dissulfuribacteria</taxon>
        <taxon>Dissulfuribacterales</taxon>
        <taxon>Dissulfuribacteraceae</taxon>
        <taxon>Dissulfuribacter</taxon>
    </lineage>
</organism>
<dbReference type="RefSeq" id="WP_067618202.1">
    <property type="nucleotide sequence ID" value="NZ_MAGO01000006.1"/>
</dbReference>
<dbReference type="Pfam" id="PF00037">
    <property type="entry name" value="Fer4"/>
    <property type="match status" value="1"/>
</dbReference>
<keyword evidence="6" id="KW-1185">Reference proteome</keyword>
<dbReference type="PROSITE" id="PS00198">
    <property type="entry name" value="4FE4S_FER_1"/>
    <property type="match status" value="1"/>
</dbReference>
<dbReference type="GO" id="GO:0046872">
    <property type="term" value="F:metal ion binding"/>
    <property type="evidence" value="ECO:0007669"/>
    <property type="project" value="UniProtKB-KW"/>
</dbReference>
<sequence length="295" mass="32060">MARGKNGKVELVILSGKGGTGKTTFTASLAALLSEIVIVDCDVDASNLFLLLNPKNVDVNEFYSGQKPVINSDLCSKCLTCQDVCNFDAIYPESGKVDDIACEGCGVCAWFCPEGAIDLKENHCGRWYVSKTSYGPMVHADLFPGEENSGKLVYKIKETARDIAQSENFDLILIDGPPGTACPVISTLSGATHAVLVAEPTLSGFSDMKRTLELCMHFKIKTSCLINKADISPQISDEIEKYALDNGITFLGHLPFEEKVTLAMENCTPFVKAFPNSPLSLAIKEVVTKMREWIT</sequence>
<evidence type="ECO:0000259" key="4">
    <source>
        <dbReference type="PROSITE" id="PS51379"/>
    </source>
</evidence>
<dbReference type="PROSITE" id="PS51379">
    <property type="entry name" value="4FE4S_FER_2"/>
    <property type="match status" value="2"/>
</dbReference>
<dbReference type="InterPro" id="IPR017896">
    <property type="entry name" value="4Fe4S_Fe-S-bd"/>
</dbReference>
<dbReference type="EMBL" id="MAGO01000006">
    <property type="protein sequence ID" value="OCC15192.1"/>
    <property type="molecule type" value="Genomic_DNA"/>
</dbReference>
<dbReference type="GO" id="GO:0051536">
    <property type="term" value="F:iron-sulfur cluster binding"/>
    <property type="evidence" value="ECO:0007669"/>
    <property type="project" value="UniProtKB-KW"/>
</dbReference>
<dbReference type="InterPro" id="IPR002586">
    <property type="entry name" value="CobQ/CobB/MinD/ParA_Nub-bd_dom"/>
</dbReference>
<accession>A0A1B9F5J9</accession>
<evidence type="ECO:0000313" key="5">
    <source>
        <dbReference type="EMBL" id="OCC15192.1"/>
    </source>
</evidence>
<evidence type="ECO:0000313" key="6">
    <source>
        <dbReference type="Proteomes" id="UP000093080"/>
    </source>
</evidence>
<feature type="domain" description="4Fe-4S ferredoxin-type" evidence="4">
    <location>
        <begin position="93"/>
        <end position="122"/>
    </location>
</feature>
<name>A0A1B9F5J9_9BACT</name>
<keyword evidence="2" id="KW-0408">Iron</keyword>
<proteinExistence type="predicted"/>
<dbReference type="PATRIC" id="fig|1156395.6.peg.1326"/>
<keyword evidence="1" id="KW-0479">Metal-binding</keyword>
<evidence type="ECO:0000256" key="3">
    <source>
        <dbReference type="ARBA" id="ARBA00023014"/>
    </source>
</evidence>
<dbReference type="AlphaFoldDB" id="A0A1B9F5J9"/>